<organism evidence="2 3">
    <name type="scientific">Sphaerobolus stellatus (strain SS14)</name>
    <dbReference type="NCBI Taxonomy" id="990650"/>
    <lineage>
        <taxon>Eukaryota</taxon>
        <taxon>Fungi</taxon>
        <taxon>Dikarya</taxon>
        <taxon>Basidiomycota</taxon>
        <taxon>Agaricomycotina</taxon>
        <taxon>Agaricomycetes</taxon>
        <taxon>Phallomycetidae</taxon>
        <taxon>Geastrales</taxon>
        <taxon>Sphaerobolaceae</taxon>
        <taxon>Sphaerobolus</taxon>
    </lineage>
</organism>
<accession>A0A0C9T100</accession>
<feature type="compositionally biased region" description="Polar residues" evidence="1">
    <location>
        <begin position="1"/>
        <end position="17"/>
    </location>
</feature>
<evidence type="ECO:0000256" key="1">
    <source>
        <dbReference type="SAM" id="MobiDB-lite"/>
    </source>
</evidence>
<sequence>MTSTKYIVSSPSLSESRSAGDPKEIWTLDSSIPTTLSNARRVVAVSISNH</sequence>
<evidence type="ECO:0000313" key="2">
    <source>
        <dbReference type="EMBL" id="KIJ22393.1"/>
    </source>
</evidence>
<keyword evidence="3" id="KW-1185">Reference proteome</keyword>
<protein>
    <submittedName>
        <fullName evidence="2">Uncharacterized protein</fullName>
    </submittedName>
</protein>
<dbReference type="AlphaFoldDB" id="A0A0C9T100"/>
<name>A0A0C9T100_SPHS4</name>
<gene>
    <name evidence="2" type="ORF">M422DRAFT_277191</name>
</gene>
<dbReference type="Proteomes" id="UP000054279">
    <property type="component" value="Unassembled WGS sequence"/>
</dbReference>
<dbReference type="HOGENOM" id="CLU_3126003_0_0_1"/>
<reference evidence="2 3" key="1">
    <citation type="submission" date="2014-06" db="EMBL/GenBank/DDBJ databases">
        <title>Evolutionary Origins and Diversification of the Mycorrhizal Mutualists.</title>
        <authorList>
            <consortium name="DOE Joint Genome Institute"/>
            <consortium name="Mycorrhizal Genomics Consortium"/>
            <person name="Kohler A."/>
            <person name="Kuo A."/>
            <person name="Nagy L.G."/>
            <person name="Floudas D."/>
            <person name="Copeland A."/>
            <person name="Barry K.W."/>
            <person name="Cichocki N."/>
            <person name="Veneault-Fourrey C."/>
            <person name="LaButti K."/>
            <person name="Lindquist E.A."/>
            <person name="Lipzen A."/>
            <person name="Lundell T."/>
            <person name="Morin E."/>
            <person name="Murat C."/>
            <person name="Riley R."/>
            <person name="Ohm R."/>
            <person name="Sun H."/>
            <person name="Tunlid A."/>
            <person name="Henrissat B."/>
            <person name="Grigoriev I.V."/>
            <person name="Hibbett D.S."/>
            <person name="Martin F."/>
        </authorList>
    </citation>
    <scope>NUCLEOTIDE SEQUENCE [LARGE SCALE GENOMIC DNA]</scope>
    <source>
        <strain evidence="2 3">SS14</strain>
    </source>
</reference>
<feature type="region of interest" description="Disordered" evidence="1">
    <location>
        <begin position="1"/>
        <end position="21"/>
    </location>
</feature>
<evidence type="ECO:0000313" key="3">
    <source>
        <dbReference type="Proteomes" id="UP000054279"/>
    </source>
</evidence>
<dbReference type="EMBL" id="KN838303">
    <property type="protein sequence ID" value="KIJ22393.1"/>
    <property type="molecule type" value="Genomic_DNA"/>
</dbReference>
<proteinExistence type="predicted"/>